<proteinExistence type="predicted"/>
<evidence type="ECO:0000313" key="2">
    <source>
        <dbReference type="EMBL" id="OJD10205.1"/>
    </source>
</evidence>
<dbReference type="EMBL" id="LGTZ01003097">
    <property type="protein sequence ID" value="OJD10205.1"/>
    <property type="molecule type" value="Genomic_DNA"/>
</dbReference>
<feature type="region of interest" description="Disordered" evidence="1">
    <location>
        <begin position="90"/>
        <end position="132"/>
    </location>
</feature>
<evidence type="ECO:0000313" key="3">
    <source>
        <dbReference type="Proteomes" id="UP000242791"/>
    </source>
</evidence>
<comment type="caution">
    <text evidence="2">The sequence shown here is derived from an EMBL/GenBank/DDBJ whole genome shotgun (WGS) entry which is preliminary data.</text>
</comment>
<organism evidence="2 3">
    <name type="scientific">Blastomyces percursus</name>
    <dbReference type="NCBI Taxonomy" id="1658174"/>
    <lineage>
        <taxon>Eukaryota</taxon>
        <taxon>Fungi</taxon>
        <taxon>Dikarya</taxon>
        <taxon>Ascomycota</taxon>
        <taxon>Pezizomycotina</taxon>
        <taxon>Eurotiomycetes</taxon>
        <taxon>Eurotiomycetidae</taxon>
        <taxon>Onygenales</taxon>
        <taxon>Ajellomycetaceae</taxon>
        <taxon>Blastomyces</taxon>
    </lineage>
</organism>
<accession>A0A1J9Q4W8</accession>
<keyword evidence="3" id="KW-1185">Reference proteome</keyword>
<name>A0A1J9Q4W8_9EURO</name>
<protein>
    <submittedName>
        <fullName evidence="2">Uncharacterized protein</fullName>
    </submittedName>
</protein>
<dbReference type="Proteomes" id="UP000242791">
    <property type="component" value="Unassembled WGS sequence"/>
</dbReference>
<evidence type="ECO:0000256" key="1">
    <source>
        <dbReference type="SAM" id="MobiDB-lite"/>
    </source>
</evidence>
<dbReference type="VEuPathDB" id="FungiDB:ACJ73_09892"/>
<sequence length="132" mass="14634">MLKKALSFELLKTLTGGGRRYNPATNAPATQKDPDAMEWVDSNVYAQRRVSATRPSYRVTEFPVCPTKERPIDVVAEFASTANAQAISRPTANSTTFLPAVRRRSASTTPLWRESSDYEEDVPAKAQKQGKD</sequence>
<reference evidence="2 3" key="1">
    <citation type="submission" date="2015-08" db="EMBL/GenBank/DDBJ databases">
        <title>Emmonsia species relationships and genome sequence.</title>
        <authorList>
            <person name="Cuomo C.A."/>
            <person name="Schwartz I.S."/>
            <person name="Kenyon C."/>
            <person name="De Hoog G.S."/>
            <person name="Govender N.P."/>
            <person name="Botha A."/>
            <person name="Moreno L."/>
            <person name="De Vries M."/>
            <person name="Munoz J.F."/>
            <person name="Stielow J.B."/>
        </authorList>
    </citation>
    <scope>NUCLEOTIDE SEQUENCE [LARGE SCALE GENOMIC DNA]</scope>
    <source>
        <strain evidence="2 3">EI222</strain>
    </source>
</reference>
<dbReference type="AlphaFoldDB" id="A0A1J9Q4W8"/>
<gene>
    <name evidence="2" type="ORF">ACJ73_09892</name>
</gene>
<dbReference type="OrthoDB" id="4190129at2759"/>